<keyword evidence="5" id="KW-1185">Reference proteome</keyword>
<evidence type="ECO:0000313" key="5">
    <source>
        <dbReference type="Proteomes" id="UP000762676"/>
    </source>
</evidence>
<gene>
    <name evidence="4" type="ORF">ElyMa_001388400</name>
</gene>
<keyword evidence="2" id="KW-0812">Transmembrane</keyword>
<keyword evidence="2" id="KW-0472">Membrane</keyword>
<evidence type="ECO:0000256" key="1">
    <source>
        <dbReference type="SAM" id="MobiDB-lite"/>
    </source>
</evidence>
<dbReference type="PANTHER" id="PTHR20932">
    <property type="entry name" value="LYSM AND PUTATIVE PEPTIDOGLYCAN-BINDING DOMAIN-CONTAINING PROTEIN"/>
    <property type="match status" value="1"/>
</dbReference>
<feature type="region of interest" description="Disordered" evidence="1">
    <location>
        <begin position="1"/>
        <end position="33"/>
    </location>
</feature>
<dbReference type="EMBL" id="BMAT01002748">
    <property type="protein sequence ID" value="GFS13088.1"/>
    <property type="molecule type" value="Genomic_DNA"/>
</dbReference>
<reference evidence="4 5" key="1">
    <citation type="journal article" date="2021" name="Elife">
        <title>Chloroplast acquisition without the gene transfer in kleptoplastic sea slugs, Plakobranchus ocellatus.</title>
        <authorList>
            <person name="Maeda T."/>
            <person name="Takahashi S."/>
            <person name="Yoshida T."/>
            <person name="Shimamura S."/>
            <person name="Takaki Y."/>
            <person name="Nagai Y."/>
            <person name="Toyoda A."/>
            <person name="Suzuki Y."/>
            <person name="Arimoto A."/>
            <person name="Ishii H."/>
            <person name="Satoh N."/>
            <person name="Nishiyama T."/>
            <person name="Hasebe M."/>
            <person name="Maruyama T."/>
            <person name="Minagawa J."/>
            <person name="Obokata J."/>
            <person name="Shigenobu S."/>
        </authorList>
    </citation>
    <scope>NUCLEOTIDE SEQUENCE [LARGE SCALE GENOMIC DNA]</scope>
</reference>
<evidence type="ECO:0000313" key="4">
    <source>
        <dbReference type="EMBL" id="GFS13088.1"/>
    </source>
</evidence>
<proteinExistence type="predicted"/>
<dbReference type="Gene3D" id="3.10.350.10">
    <property type="entry name" value="LysM domain"/>
    <property type="match status" value="1"/>
</dbReference>
<evidence type="ECO:0000256" key="2">
    <source>
        <dbReference type="SAM" id="Phobius"/>
    </source>
</evidence>
<sequence>MASGYLRGISAPLVPSSKGKKHRTGKKKGDGHELYNGAQVQNVKAARVYVFGDSNLAEDDENVEFEMPTMSMSRHRGASAFAQEASFEDEQPTYFEREIGEGETLQAIALKYACPVSELKRLNNLIQDQEFFGLKVLKVPMRKHGVLSEEVAKHASTIKISSSGHLRGAEAFSPTSDEDLYGSYFEDSDSHPDLSDPETQLKVMRTLSIRDNMSSQGREAEKFLQKMDSDLAKIKQDSRKERESLSEVISVLTNKSFHPLESSRPGGSNKHNGADCGISWWSIMVYSLIVGIIVPILFLIYFFFFKS</sequence>
<organism evidence="4 5">
    <name type="scientific">Elysia marginata</name>
    <dbReference type="NCBI Taxonomy" id="1093978"/>
    <lineage>
        <taxon>Eukaryota</taxon>
        <taxon>Metazoa</taxon>
        <taxon>Spiralia</taxon>
        <taxon>Lophotrochozoa</taxon>
        <taxon>Mollusca</taxon>
        <taxon>Gastropoda</taxon>
        <taxon>Heterobranchia</taxon>
        <taxon>Euthyneura</taxon>
        <taxon>Panpulmonata</taxon>
        <taxon>Sacoglossa</taxon>
        <taxon>Placobranchoidea</taxon>
        <taxon>Plakobranchidae</taxon>
        <taxon>Elysia</taxon>
    </lineage>
</organism>
<accession>A0AAV4IUM9</accession>
<dbReference type="AlphaFoldDB" id="A0AAV4IUM9"/>
<dbReference type="Proteomes" id="UP000762676">
    <property type="component" value="Unassembled WGS sequence"/>
</dbReference>
<comment type="caution">
    <text evidence="4">The sequence shown here is derived from an EMBL/GenBank/DDBJ whole genome shotgun (WGS) entry which is preliminary data.</text>
</comment>
<dbReference type="PANTHER" id="PTHR20932:SF13">
    <property type="entry name" value="LD36653P"/>
    <property type="match status" value="1"/>
</dbReference>
<dbReference type="SMART" id="SM00257">
    <property type="entry name" value="LysM"/>
    <property type="match status" value="1"/>
</dbReference>
<dbReference type="CDD" id="cd00118">
    <property type="entry name" value="LysM"/>
    <property type="match status" value="1"/>
</dbReference>
<dbReference type="InterPro" id="IPR018392">
    <property type="entry name" value="LysM"/>
</dbReference>
<dbReference type="InterPro" id="IPR045030">
    <property type="entry name" value="LYSM1-4"/>
</dbReference>
<feature type="transmembrane region" description="Helical" evidence="2">
    <location>
        <begin position="278"/>
        <end position="304"/>
    </location>
</feature>
<protein>
    <submittedName>
        <fullName evidence="4">LysM and putative peptidoglycan-binding domain-containing protein 3</fullName>
    </submittedName>
</protein>
<dbReference type="PROSITE" id="PS51782">
    <property type="entry name" value="LYSM"/>
    <property type="match status" value="1"/>
</dbReference>
<keyword evidence="2" id="KW-1133">Transmembrane helix</keyword>
<dbReference type="Pfam" id="PF01476">
    <property type="entry name" value="LysM"/>
    <property type="match status" value="1"/>
</dbReference>
<feature type="domain" description="LysM" evidence="3">
    <location>
        <begin position="95"/>
        <end position="139"/>
    </location>
</feature>
<name>A0AAV4IUM9_9GAST</name>
<evidence type="ECO:0000259" key="3">
    <source>
        <dbReference type="PROSITE" id="PS51782"/>
    </source>
</evidence>
<dbReference type="InterPro" id="IPR036779">
    <property type="entry name" value="LysM_dom_sf"/>
</dbReference>